<dbReference type="PANTHER" id="PTHR30282">
    <property type="entry name" value="P-AMINOBENZOYL GLUTAMATE TRANSPORTER"/>
    <property type="match status" value="1"/>
</dbReference>
<feature type="transmembrane region" description="Helical" evidence="1">
    <location>
        <begin position="448"/>
        <end position="466"/>
    </location>
</feature>
<dbReference type="GO" id="GO:1902604">
    <property type="term" value="P:p-aminobenzoyl-glutamate transmembrane transport"/>
    <property type="evidence" value="ECO:0007669"/>
    <property type="project" value="InterPro"/>
</dbReference>
<sequence length="515" mass="55205">MMAAPVTQQTNASKKGFFLKFLDRVEVLGNKLPDVVTLFLVIIAAILILSAIAAALGWSTVNPTNHERIAAVNLLSKEGIVRILTEMVNNFTSFPPLGLVLSVMLGVGLAESTGLIGAAMRRTVLASPRSLILPIIVLVSMLGHAAGDAAFIVMPPIAAMIFTMLGRHPIAGLAAAYAAVAGGFSANLVVSVLDVTLASFTQTGAQMIDASYMSSPAMNFYFMVASTLMLVPLTVWITVRIVEPRLGSYTPQAQQNAVEAQVTPEEKRGLRWAGIALFVCVVILSAVTIPSGSLLRDPDTDSLIVSPFMKSLVPILLFLFGIPAVAYGIGAGVIRSDRDVAEHLGKTMSGMGYYIVLAFVASQMIAYFNWSNLGPIIAIEGAAFLQNIGLTGLPLLILFILFVALINLLIASATAKWAILAPVFVPMFLLLGYSPAFTQAAYRIGDSITNPITPMLPYFAILLTFANKYQKNLQMGTLISILLPYSLFFGIFWLLLFALWYLLGMPLGPGHFIKG</sequence>
<keyword evidence="1" id="KW-1133">Transmembrane helix</keyword>
<proteinExistence type="predicted"/>
<keyword evidence="3" id="KW-1185">Reference proteome</keyword>
<dbReference type="EMBL" id="APBN01000011">
    <property type="protein sequence ID" value="EMT50925.1"/>
    <property type="molecule type" value="Genomic_DNA"/>
</dbReference>
<organism evidence="2 3">
    <name type="scientific">Brevibacillus borstelensis AK1</name>
    <dbReference type="NCBI Taxonomy" id="1300222"/>
    <lineage>
        <taxon>Bacteria</taxon>
        <taxon>Bacillati</taxon>
        <taxon>Bacillota</taxon>
        <taxon>Bacilli</taxon>
        <taxon>Bacillales</taxon>
        <taxon>Paenibacillaceae</taxon>
        <taxon>Brevibacillus</taxon>
    </lineage>
</organism>
<dbReference type="OrthoDB" id="3314392at2"/>
<dbReference type="InterPro" id="IPR004697">
    <property type="entry name" value="AbgT"/>
</dbReference>
<feature type="transmembrane region" description="Helical" evidence="1">
    <location>
        <begin position="390"/>
        <end position="410"/>
    </location>
</feature>
<feature type="transmembrane region" description="Helical" evidence="1">
    <location>
        <begin position="272"/>
        <end position="291"/>
    </location>
</feature>
<evidence type="ECO:0000313" key="2">
    <source>
        <dbReference type="EMBL" id="EMT50925.1"/>
    </source>
</evidence>
<comment type="caution">
    <text evidence="2">The sequence shown here is derived from an EMBL/GenBank/DDBJ whole genome shotgun (WGS) entry which is preliminary data.</text>
</comment>
<feature type="transmembrane region" description="Helical" evidence="1">
    <location>
        <begin position="311"/>
        <end position="330"/>
    </location>
</feature>
<reference evidence="2 3" key="1">
    <citation type="submission" date="2013-03" db="EMBL/GenBank/DDBJ databases">
        <title>Assembly of a new bacterial strain Brevibacillus borstelensis AK1.</title>
        <authorList>
            <person name="Rajan I."/>
            <person name="PoliReddy D."/>
            <person name="Sugumar T."/>
            <person name="Rathinam K."/>
            <person name="Alqarawi S."/>
            <person name="Khalil A.B."/>
            <person name="Sivakumar N."/>
        </authorList>
    </citation>
    <scope>NUCLEOTIDE SEQUENCE [LARGE SCALE GENOMIC DNA]</scope>
    <source>
        <strain evidence="2 3">AK1</strain>
    </source>
</reference>
<feature type="transmembrane region" description="Helical" evidence="1">
    <location>
        <begin position="417"/>
        <end position="436"/>
    </location>
</feature>
<dbReference type="Pfam" id="PF03806">
    <property type="entry name" value="ABG_transport"/>
    <property type="match status" value="1"/>
</dbReference>
<accession>M8E640</accession>
<dbReference type="PANTHER" id="PTHR30282:SF0">
    <property type="entry name" value="P-AMINOBENZOYL-GLUTAMATE TRANSPORT PROTEIN"/>
    <property type="match status" value="1"/>
</dbReference>
<feature type="transmembrane region" description="Helical" evidence="1">
    <location>
        <begin position="351"/>
        <end position="370"/>
    </location>
</feature>
<keyword evidence="1" id="KW-0812">Transmembrane</keyword>
<dbReference type="GO" id="GO:0015558">
    <property type="term" value="F:secondary active p-aminobenzoyl-glutamate transmembrane transporter activity"/>
    <property type="evidence" value="ECO:0007669"/>
    <property type="project" value="InterPro"/>
</dbReference>
<dbReference type="STRING" id="1300222.I532_20006"/>
<evidence type="ECO:0000313" key="3">
    <source>
        <dbReference type="Proteomes" id="UP000012081"/>
    </source>
</evidence>
<evidence type="ECO:0008006" key="4">
    <source>
        <dbReference type="Google" id="ProtNLM"/>
    </source>
</evidence>
<feature type="transmembrane region" description="Helical" evidence="1">
    <location>
        <begin position="174"/>
        <end position="200"/>
    </location>
</feature>
<feature type="transmembrane region" description="Helical" evidence="1">
    <location>
        <begin position="220"/>
        <end position="239"/>
    </location>
</feature>
<name>M8E640_9BACL</name>
<dbReference type="Proteomes" id="UP000012081">
    <property type="component" value="Unassembled WGS sequence"/>
</dbReference>
<dbReference type="AlphaFoldDB" id="M8E640"/>
<evidence type="ECO:0000256" key="1">
    <source>
        <dbReference type="SAM" id="Phobius"/>
    </source>
</evidence>
<gene>
    <name evidence="2" type="ORF">I532_20006</name>
</gene>
<dbReference type="RefSeq" id="WP_003390452.1">
    <property type="nucleotide sequence ID" value="NZ_APBN01000011.1"/>
</dbReference>
<feature type="transmembrane region" description="Helical" evidence="1">
    <location>
        <begin position="478"/>
        <end position="503"/>
    </location>
</feature>
<keyword evidence="1" id="KW-0472">Membrane</keyword>
<dbReference type="PATRIC" id="fig|1300222.3.peg.4205"/>
<feature type="transmembrane region" description="Helical" evidence="1">
    <location>
        <begin position="97"/>
        <end position="119"/>
    </location>
</feature>
<feature type="transmembrane region" description="Helical" evidence="1">
    <location>
        <begin position="35"/>
        <end position="58"/>
    </location>
</feature>
<feature type="transmembrane region" description="Helical" evidence="1">
    <location>
        <begin position="131"/>
        <end position="162"/>
    </location>
</feature>
<protein>
    <recommendedName>
        <fullName evidence="4">Aminobenzoyl-glutamate transporter</fullName>
    </recommendedName>
</protein>